<dbReference type="KEGG" id="kbs:EPA93_32835"/>
<gene>
    <name evidence="2" type="ORF">EPA93_32835</name>
</gene>
<dbReference type="InterPro" id="IPR036291">
    <property type="entry name" value="NAD(P)-bd_dom_sf"/>
</dbReference>
<dbReference type="Gene3D" id="3.90.180.10">
    <property type="entry name" value="Medium-chain alcohol dehydrogenases, catalytic domain"/>
    <property type="match status" value="1"/>
</dbReference>
<reference evidence="2 3" key="1">
    <citation type="submission" date="2019-01" db="EMBL/GenBank/DDBJ databases">
        <title>Ktedonosporobacter rubrisoli SCAWS-G2.</title>
        <authorList>
            <person name="Huang Y."/>
            <person name="Yan B."/>
        </authorList>
    </citation>
    <scope>NUCLEOTIDE SEQUENCE [LARGE SCALE GENOMIC DNA]</scope>
    <source>
        <strain evidence="2 3">SCAWS-G2</strain>
    </source>
</reference>
<protein>
    <submittedName>
        <fullName evidence="2">NADP-dependent oxidoreductase</fullName>
    </submittedName>
</protein>
<dbReference type="PROSITE" id="PS01162">
    <property type="entry name" value="QOR_ZETA_CRYSTAL"/>
    <property type="match status" value="1"/>
</dbReference>
<dbReference type="InterPro" id="IPR011032">
    <property type="entry name" value="GroES-like_sf"/>
</dbReference>
<dbReference type="Pfam" id="PF13602">
    <property type="entry name" value="ADH_zinc_N_2"/>
    <property type="match status" value="1"/>
</dbReference>
<dbReference type="InterPro" id="IPR002364">
    <property type="entry name" value="Quin_OxRdtase/zeta-crystal_CS"/>
</dbReference>
<proteinExistence type="predicted"/>
<feature type="domain" description="Enoyl reductase (ER)" evidence="1">
    <location>
        <begin position="16"/>
        <end position="312"/>
    </location>
</feature>
<dbReference type="SMART" id="SM00829">
    <property type="entry name" value="PKS_ER"/>
    <property type="match status" value="1"/>
</dbReference>
<dbReference type="SUPFAM" id="SSF50129">
    <property type="entry name" value="GroES-like"/>
    <property type="match status" value="1"/>
</dbReference>
<dbReference type="InterPro" id="IPR020843">
    <property type="entry name" value="ER"/>
</dbReference>
<dbReference type="Pfam" id="PF08240">
    <property type="entry name" value="ADH_N"/>
    <property type="match status" value="1"/>
</dbReference>
<accession>A0A4P6JXV9</accession>
<dbReference type="Proteomes" id="UP000290365">
    <property type="component" value="Chromosome"/>
</dbReference>
<dbReference type="GO" id="GO:0008270">
    <property type="term" value="F:zinc ion binding"/>
    <property type="evidence" value="ECO:0007669"/>
    <property type="project" value="InterPro"/>
</dbReference>
<dbReference type="OrthoDB" id="9792162at2"/>
<keyword evidence="3" id="KW-1185">Reference proteome</keyword>
<dbReference type="PANTHER" id="PTHR44013:SF1">
    <property type="entry name" value="ZINC-TYPE ALCOHOL DEHYDROGENASE-LIKE PROTEIN C16A3.02C"/>
    <property type="match status" value="1"/>
</dbReference>
<dbReference type="GO" id="GO:0016491">
    <property type="term" value="F:oxidoreductase activity"/>
    <property type="evidence" value="ECO:0007669"/>
    <property type="project" value="InterPro"/>
</dbReference>
<dbReference type="Gene3D" id="3.40.50.720">
    <property type="entry name" value="NAD(P)-binding Rossmann-like Domain"/>
    <property type="match status" value="1"/>
</dbReference>
<dbReference type="EMBL" id="CP035758">
    <property type="protein sequence ID" value="QBD80504.1"/>
    <property type="molecule type" value="Genomic_DNA"/>
</dbReference>
<dbReference type="PANTHER" id="PTHR44013">
    <property type="entry name" value="ZINC-TYPE ALCOHOL DEHYDROGENASE-LIKE PROTEIN C16A3.02C"/>
    <property type="match status" value="1"/>
</dbReference>
<dbReference type="RefSeq" id="WP_129891568.1">
    <property type="nucleotide sequence ID" value="NZ_CP035758.1"/>
</dbReference>
<evidence type="ECO:0000313" key="2">
    <source>
        <dbReference type="EMBL" id="QBD80504.1"/>
    </source>
</evidence>
<dbReference type="CDD" id="cd05289">
    <property type="entry name" value="MDR_like_2"/>
    <property type="match status" value="1"/>
</dbReference>
<organism evidence="2 3">
    <name type="scientific">Ktedonosporobacter rubrisoli</name>
    <dbReference type="NCBI Taxonomy" id="2509675"/>
    <lineage>
        <taxon>Bacteria</taxon>
        <taxon>Bacillati</taxon>
        <taxon>Chloroflexota</taxon>
        <taxon>Ktedonobacteria</taxon>
        <taxon>Ktedonobacterales</taxon>
        <taxon>Ktedonosporobacteraceae</taxon>
        <taxon>Ktedonosporobacter</taxon>
    </lineage>
</organism>
<dbReference type="InterPro" id="IPR052733">
    <property type="entry name" value="Chloroplast_QOR"/>
</dbReference>
<evidence type="ECO:0000313" key="3">
    <source>
        <dbReference type="Proteomes" id="UP000290365"/>
    </source>
</evidence>
<dbReference type="SUPFAM" id="SSF51735">
    <property type="entry name" value="NAD(P)-binding Rossmann-fold domains"/>
    <property type="match status" value="1"/>
</dbReference>
<dbReference type="InterPro" id="IPR013154">
    <property type="entry name" value="ADH-like_N"/>
</dbReference>
<dbReference type="AlphaFoldDB" id="A0A4P6JXV9"/>
<name>A0A4P6JXV9_KTERU</name>
<sequence>MHTEQLMRAVRVHQYGGPEQLKLERIERPEPREGEVLLRVHAAGVNPLDWKIRQGLMKEYMPRTLPYIPGIEVSGVVEAVGPGVPSDLLGQAVFGGAEKGTYAEYITVSAAALARKPQKVSFAEAATIKGGAMVAWRALFEHGQLAAGQRILIQGAAGGVGLLAVQLAKWKGAQVIATTSAANLDFVRSLGADQVVDYTTTPIAQAVKDVDIVLDAVGGETLLSSLDALRAGGTLISLAGPPPLEKAAERRVRAMFSRGESATPLAVLLETLTRLVDEGKLKVVVGKTFALDDVQQAHVLCQNGHGRGRIVLLVAE</sequence>
<evidence type="ECO:0000259" key="1">
    <source>
        <dbReference type="SMART" id="SM00829"/>
    </source>
</evidence>